<keyword evidence="8" id="KW-1185">Reference proteome</keyword>
<feature type="chain" id="PRO_5045205777" evidence="5">
    <location>
        <begin position="21"/>
        <end position="271"/>
    </location>
</feature>
<dbReference type="SUPFAM" id="SSF53850">
    <property type="entry name" value="Periplasmic binding protein-like II"/>
    <property type="match status" value="1"/>
</dbReference>
<protein>
    <submittedName>
        <fullName evidence="7">Cystine transport system substrate-binding protein</fullName>
    </submittedName>
</protein>
<accession>A0ABS4DUR7</accession>
<evidence type="ECO:0000256" key="4">
    <source>
        <dbReference type="RuleBase" id="RU003744"/>
    </source>
</evidence>
<dbReference type="Gene3D" id="3.40.190.10">
    <property type="entry name" value="Periplasmic binding protein-like II"/>
    <property type="match status" value="2"/>
</dbReference>
<dbReference type="Pfam" id="PF00497">
    <property type="entry name" value="SBP_bac_3"/>
    <property type="match status" value="1"/>
</dbReference>
<comment type="caution">
    <text evidence="7">The sequence shown here is derived from an EMBL/GenBank/DDBJ whole genome shotgun (WGS) entry which is preliminary data.</text>
</comment>
<gene>
    <name evidence="7" type="ORF">J2Z17_000785</name>
</gene>
<name>A0ABS4DUR7_9HYPH</name>
<dbReference type="CDD" id="cd13530">
    <property type="entry name" value="PBP2_peptides_like"/>
    <property type="match status" value="1"/>
</dbReference>
<sequence>MRFTFSLACAAVAASLFAAAAPATHAEGLADNLVTSGKLTIGTTGSSPPSTMYDENAELTGLDIDLAKKIAKDLGLEPEFVVLDWSGMLAGVQSNRFDMVASSVARTPERVASADFFVTQAYVANGTGAAMHKDTTDIKDWKDLCGKQLGIVKGATQIKALAKKFGDDCIGTPREYPGWTELLLDLQNKRIDALVGNYITPAYLIQSTDRPLAMLSTSLDVGGNALVIQPGNKPLAEKIDALIEGYKKDGSLEAITKKWVGKPLPLDSIGK</sequence>
<evidence type="ECO:0000256" key="1">
    <source>
        <dbReference type="ARBA" id="ARBA00004418"/>
    </source>
</evidence>
<evidence type="ECO:0000313" key="7">
    <source>
        <dbReference type="EMBL" id="MBP1849364.1"/>
    </source>
</evidence>
<evidence type="ECO:0000256" key="2">
    <source>
        <dbReference type="ARBA" id="ARBA00010333"/>
    </source>
</evidence>
<comment type="similarity">
    <text evidence="2 4">Belongs to the bacterial solute-binding protein 3 family.</text>
</comment>
<feature type="signal peptide" evidence="5">
    <location>
        <begin position="1"/>
        <end position="20"/>
    </location>
</feature>
<dbReference type="PANTHER" id="PTHR35936:SF19">
    <property type="entry name" value="AMINO-ACID-BINDING PROTEIN YXEM-RELATED"/>
    <property type="match status" value="1"/>
</dbReference>
<reference evidence="7 8" key="1">
    <citation type="submission" date="2021-03" db="EMBL/GenBank/DDBJ databases">
        <title>Genomic Encyclopedia of Type Strains, Phase IV (KMG-IV): sequencing the most valuable type-strain genomes for metagenomic binning, comparative biology and taxonomic classification.</title>
        <authorList>
            <person name="Goeker M."/>
        </authorList>
    </citation>
    <scope>NUCLEOTIDE SEQUENCE [LARGE SCALE GENOMIC DNA]</scope>
    <source>
        <strain evidence="7 8">DSM 21600</strain>
    </source>
</reference>
<evidence type="ECO:0000313" key="8">
    <source>
        <dbReference type="Proteomes" id="UP000759443"/>
    </source>
</evidence>
<dbReference type="PANTHER" id="PTHR35936">
    <property type="entry name" value="MEMBRANE-BOUND LYTIC MUREIN TRANSGLYCOSYLASE F"/>
    <property type="match status" value="1"/>
</dbReference>
<dbReference type="EMBL" id="JAGGJU010000002">
    <property type="protein sequence ID" value="MBP1849364.1"/>
    <property type="molecule type" value="Genomic_DNA"/>
</dbReference>
<keyword evidence="3 5" id="KW-0732">Signal</keyword>
<evidence type="ECO:0000256" key="5">
    <source>
        <dbReference type="SAM" id="SignalP"/>
    </source>
</evidence>
<proteinExistence type="inferred from homology"/>
<evidence type="ECO:0000256" key="3">
    <source>
        <dbReference type="ARBA" id="ARBA00022729"/>
    </source>
</evidence>
<dbReference type="PROSITE" id="PS01039">
    <property type="entry name" value="SBP_BACTERIAL_3"/>
    <property type="match status" value="1"/>
</dbReference>
<dbReference type="RefSeq" id="WP_209942419.1">
    <property type="nucleotide sequence ID" value="NZ_JAGGJU010000002.1"/>
</dbReference>
<comment type="subcellular location">
    <subcellularLocation>
        <location evidence="1">Periplasm</location>
    </subcellularLocation>
</comment>
<dbReference type="InterPro" id="IPR018313">
    <property type="entry name" value="SBP_3_CS"/>
</dbReference>
<dbReference type="Proteomes" id="UP000759443">
    <property type="component" value="Unassembled WGS sequence"/>
</dbReference>
<dbReference type="SMART" id="SM00062">
    <property type="entry name" value="PBPb"/>
    <property type="match status" value="1"/>
</dbReference>
<dbReference type="InterPro" id="IPR001638">
    <property type="entry name" value="Solute-binding_3/MltF_N"/>
</dbReference>
<organism evidence="7 8">
    <name type="scientific">Rhizobium halophytocola</name>
    <dbReference type="NCBI Taxonomy" id="735519"/>
    <lineage>
        <taxon>Bacteria</taxon>
        <taxon>Pseudomonadati</taxon>
        <taxon>Pseudomonadota</taxon>
        <taxon>Alphaproteobacteria</taxon>
        <taxon>Hyphomicrobiales</taxon>
        <taxon>Rhizobiaceae</taxon>
        <taxon>Rhizobium/Agrobacterium group</taxon>
        <taxon>Rhizobium</taxon>
    </lineage>
</organism>
<feature type="domain" description="Solute-binding protein family 3/N-terminal" evidence="6">
    <location>
        <begin position="38"/>
        <end position="263"/>
    </location>
</feature>
<evidence type="ECO:0000259" key="6">
    <source>
        <dbReference type="SMART" id="SM00062"/>
    </source>
</evidence>